<keyword evidence="2 6" id="KW-0698">rRNA processing</keyword>
<dbReference type="PANTHER" id="PTHR47816">
    <property type="entry name" value="RIBOSOMAL RNA SMALL SUBUNIT METHYLTRANSFERASE C"/>
    <property type="match status" value="1"/>
</dbReference>
<reference evidence="10" key="1">
    <citation type="submission" date="2015-01" db="EMBL/GenBank/DDBJ databases">
        <authorList>
            <person name="Paterson Steve"/>
        </authorList>
    </citation>
    <scope>NUCLEOTIDE SEQUENCE [LARGE SCALE GENOMIC DNA]</scope>
    <source>
        <strain evidence="10">OBR1</strain>
    </source>
</reference>
<dbReference type="OrthoDB" id="9816072at2"/>
<evidence type="ECO:0000256" key="5">
    <source>
        <dbReference type="ARBA" id="ARBA00022691"/>
    </source>
</evidence>
<evidence type="ECO:0000313" key="9">
    <source>
        <dbReference type="EMBL" id="CPR14415.1"/>
    </source>
</evidence>
<dbReference type="RefSeq" id="WP_048636237.1">
    <property type="nucleotide sequence ID" value="NZ_CGIG01000001.1"/>
</dbReference>
<dbReference type="CDD" id="cd02440">
    <property type="entry name" value="AdoMet_MTases"/>
    <property type="match status" value="1"/>
</dbReference>
<accession>A0A0G4JR61</accession>
<dbReference type="GO" id="GO:0003676">
    <property type="term" value="F:nucleic acid binding"/>
    <property type="evidence" value="ECO:0007669"/>
    <property type="project" value="InterPro"/>
</dbReference>
<dbReference type="InterPro" id="IPR002052">
    <property type="entry name" value="DNA_methylase_N6_adenine_CS"/>
</dbReference>
<keyword evidence="1 6" id="KW-0963">Cytoplasm</keyword>
<dbReference type="EMBL" id="CGIG01000001">
    <property type="protein sequence ID" value="CPR14415.1"/>
    <property type="molecule type" value="Genomic_DNA"/>
</dbReference>
<comment type="catalytic activity">
    <reaction evidence="6">
        <text>guanosine(1207) in 16S rRNA + S-adenosyl-L-methionine = N(2)-methylguanosine(1207) in 16S rRNA + S-adenosyl-L-homocysteine + H(+)</text>
        <dbReference type="Rhea" id="RHEA:42736"/>
        <dbReference type="Rhea" id="RHEA-COMP:10213"/>
        <dbReference type="Rhea" id="RHEA-COMP:10214"/>
        <dbReference type="ChEBI" id="CHEBI:15378"/>
        <dbReference type="ChEBI" id="CHEBI:57856"/>
        <dbReference type="ChEBI" id="CHEBI:59789"/>
        <dbReference type="ChEBI" id="CHEBI:74269"/>
        <dbReference type="ChEBI" id="CHEBI:74481"/>
        <dbReference type="EC" id="2.1.1.172"/>
    </reaction>
</comment>
<dbReference type="GO" id="GO:0005737">
    <property type="term" value="C:cytoplasm"/>
    <property type="evidence" value="ECO:0007669"/>
    <property type="project" value="UniProtKB-SubCell"/>
</dbReference>
<dbReference type="EC" id="2.1.1.172" evidence="6"/>
<sequence length="348" mass="37832">MSALTPASEVILRHSDEFILRRVLFAGDLQDTLPARFEAADVRVHATQFHHWQQLKGALENNVRYGLVADAELAADCDTLIYYWPKSKQEAEFQLRNLLSLLPVGCEIFVVGENRSGVRSAENILADFAALTKIDSARRCGLYHGRIEKQSAFNLDDWWDEYLIEGVTVKALPGVFSRDGLDPGSELLLSTFEPHMKGKVLDIACGAGVLAAVLAKQSPKIRLTLSDVSAGALASSRATLAANQLEGEVIASNVYSDISGRFDLIVSNPPFHDGLQTSLQAAEMLIRGAVSHLPIGGQLRIVANAFLPYPALLDAAFGSHEVLAQTGRFKVYQATVGRPPRAAGKGRR</sequence>
<dbReference type="AlphaFoldDB" id="A0A0G4JR61"/>
<evidence type="ECO:0000256" key="3">
    <source>
        <dbReference type="ARBA" id="ARBA00022603"/>
    </source>
</evidence>
<dbReference type="GO" id="GO:0052914">
    <property type="term" value="F:16S rRNA (guanine(1207)-N(2))-methyltransferase activity"/>
    <property type="evidence" value="ECO:0007669"/>
    <property type="project" value="UniProtKB-EC"/>
</dbReference>
<keyword evidence="5 6" id="KW-0949">S-adenosyl-L-methionine</keyword>
<dbReference type="Gene3D" id="3.40.50.150">
    <property type="entry name" value="Vaccinia Virus protein VP39"/>
    <property type="match status" value="2"/>
</dbReference>
<organism evidence="9 10">
    <name type="scientific">Brenneria goodwinii</name>
    <dbReference type="NCBI Taxonomy" id="1109412"/>
    <lineage>
        <taxon>Bacteria</taxon>
        <taxon>Pseudomonadati</taxon>
        <taxon>Pseudomonadota</taxon>
        <taxon>Gammaproteobacteria</taxon>
        <taxon>Enterobacterales</taxon>
        <taxon>Pectobacteriaceae</taxon>
        <taxon>Brenneria</taxon>
    </lineage>
</organism>
<dbReference type="PANTHER" id="PTHR47816:SF4">
    <property type="entry name" value="RIBOSOMAL RNA SMALL SUBUNIT METHYLTRANSFERASE C"/>
    <property type="match status" value="1"/>
</dbReference>
<dbReference type="PROSITE" id="PS00092">
    <property type="entry name" value="N6_MTASE"/>
    <property type="match status" value="1"/>
</dbReference>
<dbReference type="NCBIfam" id="NF007023">
    <property type="entry name" value="PRK09489.1"/>
    <property type="match status" value="1"/>
</dbReference>
<protein>
    <recommendedName>
        <fullName evidence="6">Ribosomal RNA small subunit methyltransferase C</fullName>
        <ecNumber evidence="6">2.1.1.172</ecNumber>
    </recommendedName>
    <alternativeName>
        <fullName evidence="6">16S rRNA m2G1207 methyltransferase</fullName>
    </alternativeName>
    <alternativeName>
        <fullName evidence="6">rRNA (guanine-N(2)-)-methyltransferase RsmC</fullName>
    </alternativeName>
</protein>
<keyword evidence="10" id="KW-1185">Reference proteome</keyword>
<dbReference type="Pfam" id="PF05175">
    <property type="entry name" value="MTS"/>
    <property type="match status" value="1"/>
</dbReference>
<dbReference type="Pfam" id="PF08468">
    <property type="entry name" value="MTS_N"/>
    <property type="match status" value="1"/>
</dbReference>
<name>A0A0G4JR61_9GAMM</name>
<keyword evidence="3 6" id="KW-0489">Methyltransferase</keyword>
<dbReference type="InterPro" id="IPR046977">
    <property type="entry name" value="RsmC/RlmG"/>
</dbReference>
<proteinExistence type="inferred from homology"/>
<dbReference type="InterPro" id="IPR013675">
    <property type="entry name" value="Mtase_sm_N"/>
</dbReference>
<comment type="subcellular location">
    <subcellularLocation>
        <location evidence="6">Cytoplasm</location>
    </subcellularLocation>
</comment>
<dbReference type="HAMAP" id="MF_01862">
    <property type="entry name" value="16SrRNA_methyltr_C"/>
    <property type="match status" value="1"/>
</dbReference>
<dbReference type="InterPro" id="IPR023543">
    <property type="entry name" value="rRNA_ssu_MeTfrase_C"/>
</dbReference>
<evidence type="ECO:0000259" key="8">
    <source>
        <dbReference type="Pfam" id="PF08468"/>
    </source>
</evidence>
<comment type="similarity">
    <text evidence="6">Belongs to the methyltransferase superfamily. RsmC family.</text>
</comment>
<comment type="function">
    <text evidence="6">Specifically methylates the guanine in position 1207 of 16S rRNA in the 30S particle.</text>
</comment>
<keyword evidence="4 6" id="KW-0808">Transferase</keyword>
<dbReference type="Proteomes" id="UP000044377">
    <property type="component" value="Unassembled WGS sequence"/>
</dbReference>
<dbReference type="SUPFAM" id="SSF53335">
    <property type="entry name" value="S-adenosyl-L-methionine-dependent methyltransferases"/>
    <property type="match status" value="1"/>
</dbReference>
<comment type="subunit">
    <text evidence="6">Monomer.</text>
</comment>
<evidence type="ECO:0000259" key="7">
    <source>
        <dbReference type="Pfam" id="PF05175"/>
    </source>
</evidence>
<evidence type="ECO:0000256" key="6">
    <source>
        <dbReference type="HAMAP-Rule" id="MF_01862"/>
    </source>
</evidence>
<feature type="domain" description="Methyltransferase small N-terminal" evidence="8">
    <location>
        <begin position="8"/>
        <end position="162"/>
    </location>
</feature>
<evidence type="ECO:0000256" key="4">
    <source>
        <dbReference type="ARBA" id="ARBA00022679"/>
    </source>
</evidence>
<evidence type="ECO:0000313" key="10">
    <source>
        <dbReference type="Proteomes" id="UP000044377"/>
    </source>
</evidence>
<evidence type="ECO:0000256" key="2">
    <source>
        <dbReference type="ARBA" id="ARBA00022552"/>
    </source>
</evidence>
<gene>
    <name evidence="6" type="primary">rsmC</name>
    <name evidence="9" type="ORF">BN1221_00826c</name>
</gene>
<dbReference type="InterPro" id="IPR029063">
    <property type="entry name" value="SAM-dependent_MTases_sf"/>
</dbReference>
<dbReference type="STRING" id="1109412.BN1221_00826c"/>
<feature type="domain" description="Methyltransferase small" evidence="7">
    <location>
        <begin position="167"/>
        <end position="333"/>
    </location>
</feature>
<evidence type="ECO:0000256" key="1">
    <source>
        <dbReference type="ARBA" id="ARBA00022490"/>
    </source>
</evidence>
<dbReference type="InterPro" id="IPR007848">
    <property type="entry name" value="Small_mtfrase_dom"/>
</dbReference>